<sequence length="66" mass="7084">MNGGSVKKYRKGKSACAGCRYGTVVVTLWSSGVKNCRIQKSVLRGRPVTGRSGTSLQPNNSRSCFC</sequence>
<dbReference type="EMBL" id="RSUV01000029">
    <property type="protein sequence ID" value="MIV46801.1"/>
    <property type="molecule type" value="Genomic_DNA"/>
</dbReference>
<comment type="caution">
    <text evidence="2">The sequence shown here is derived from an EMBL/GenBank/DDBJ whole genome shotgun (WGS) entry which is preliminary data.</text>
</comment>
<dbReference type="Proteomes" id="UP000839530">
    <property type="component" value="Unassembled WGS sequence"/>
</dbReference>
<feature type="compositionally biased region" description="Polar residues" evidence="1">
    <location>
        <begin position="51"/>
        <end position="66"/>
    </location>
</feature>
<evidence type="ECO:0000313" key="2">
    <source>
        <dbReference type="EMBL" id="MIV46801.1"/>
    </source>
</evidence>
<gene>
    <name evidence="2" type="ORF">A7E06_25740</name>
</gene>
<protein>
    <submittedName>
        <fullName evidence="2">Uncharacterized protein</fullName>
    </submittedName>
</protein>
<evidence type="ECO:0000256" key="1">
    <source>
        <dbReference type="SAM" id="MobiDB-lite"/>
    </source>
</evidence>
<proteinExistence type="predicted"/>
<name>A0A3W1E6R2_SALER</name>
<dbReference type="AlphaFoldDB" id="A0A3W1E6R2"/>
<organism evidence="2">
    <name type="scientific">Salmonella enterica</name>
    <name type="common">Salmonella choleraesuis</name>
    <dbReference type="NCBI Taxonomy" id="28901"/>
    <lineage>
        <taxon>Bacteria</taxon>
        <taxon>Pseudomonadati</taxon>
        <taxon>Pseudomonadota</taxon>
        <taxon>Gammaproteobacteria</taxon>
        <taxon>Enterobacterales</taxon>
        <taxon>Enterobacteriaceae</taxon>
        <taxon>Salmonella</taxon>
    </lineage>
</organism>
<reference evidence="2" key="1">
    <citation type="submission" date="2018-07" db="EMBL/GenBank/DDBJ databases">
        <authorList>
            <consortium name="GenomeTrakr network: Whole genome sequencing for foodborne pathogen traceback"/>
        </authorList>
    </citation>
    <scope>NUCLEOTIDE SEQUENCE [LARGE SCALE GENOMIC DNA]</scope>
    <source>
        <strain evidence="2">CFSAN048114</strain>
    </source>
</reference>
<feature type="region of interest" description="Disordered" evidence="1">
    <location>
        <begin position="47"/>
        <end position="66"/>
    </location>
</feature>
<accession>A0A3W1E6R2</accession>